<feature type="region of interest" description="Disordered" evidence="1">
    <location>
        <begin position="531"/>
        <end position="561"/>
    </location>
</feature>
<evidence type="ECO:0000256" key="1">
    <source>
        <dbReference type="SAM" id="MobiDB-lite"/>
    </source>
</evidence>
<dbReference type="STRING" id="763406.A0A1E3NG21"/>
<feature type="region of interest" description="Disordered" evidence="1">
    <location>
        <begin position="64"/>
        <end position="120"/>
    </location>
</feature>
<dbReference type="RefSeq" id="XP_019015406.1">
    <property type="nucleotide sequence ID" value="XM_019160068.1"/>
</dbReference>
<feature type="region of interest" description="Disordered" evidence="1">
    <location>
        <begin position="576"/>
        <end position="595"/>
    </location>
</feature>
<feature type="region of interest" description="Disordered" evidence="1">
    <location>
        <begin position="934"/>
        <end position="965"/>
    </location>
</feature>
<dbReference type="InterPro" id="IPR036420">
    <property type="entry name" value="BRCT_dom_sf"/>
</dbReference>
<dbReference type="GeneID" id="30176755"/>
<feature type="region of interest" description="Disordered" evidence="1">
    <location>
        <begin position="1211"/>
        <end position="1232"/>
    </location>
</feature>
<feature type="region of interest" description="Disordered" evidence="1">
    <location>
        <begin position="1132"/>
        <end position="1167"/>
    </location>
</feature>
<keyword evidence="4" id="KW-1185">Reference proteome</keyword>
<name>A0A1E3NG21_9ASCO</name>
<dbReference type="Proteomes" id="UP000094455">
    <property type="component" value="Unassembled WGS sequence"/>
</dbReference>
<gene>
    <name evidence="3" type="ORF">PICMEDRAFT_13500</name>
</gene>
<proteinExistence type="predicted"/>
<protein>
    <recommendedName>
        <fullName evidence="2">Rad9-like Rad53-binding domain-containing protein</fullName>
    </recommendedName>
</protein>
<reference evidence="3 4" key="1">
    <citation type="journal article" date="2016" name="Proc. Natl. Acad. Sci. U.S.A.">
        <title>Comparative genomics of biotechnologically important yeasts.</title>
        <authorList>
            <person name="Riley R."/>
            <person name="Haridas S."/>
            <person name="Wolfe K.H."/>
            <person name="Lopes M.R."/>
            <person name="Hittinger C.T."/>
            <person name="Goeker M."/>
            <person name="Salamov A.A."/>
            <person name="Wisecaver J.H."/>
            <person name="Long T.M."/>
            <person name="Calvey C.H."/>
            <person name="Aerts A.L."/>
            <person name="Barry K.W."/>
            <person name="Choi C."/>
            <person name="Clum A."/>
            <person name="Coughlan A.Y."/>
            <person name="Deshpande S."/>
            <person name="Douglass A.P."/>
            <person name="Hanson S.J."/>
            <person name="Klenk H.-P."/>
            <person name="LaButti K.M."/>
            <person name="Lapidus A."/>
            <person name="Lindquist E.A."/>
            <person name="Lipzen A.M."/>
            <person name="Meier-Kolthoff J.P."/>
            <person name="Ohm R.A."/>
            <person name="Otillar R.P."/>
            <person name="Pangilinan J.L."/>
            <person name="Peng Y."/>
            <person name="Rokas A."/>
            <person name="Rosa C.A."/>
            <person name="Scheuner C."/>
            <person name="Sibirny A.A."/>
            <person name="Slot J.C."/>
            <person name="Stielow J.B."/>
            <person name="Sun H."/>
            <person name="Kurtzman C.P."/>
            <person name="Blackwell M."/>
            <person name="Grigoriev I.V."/>
            <person name="Jeffries T.W."/>
        </authorList>
    </citation>
    <scope>NUCLEOTIDE SEQUENCE [LARGE SCALE GENOMIC DNA]</scope>
    <source>
        <strain evidence="3 4">NRRL Y-2026</strain>
    </source>
</reference>
<evidence type="ECO:0000313" key="4">
    <source>
        <dbReference type="Proteomes" id="UP000094455"/>
    </source>
</evidence>
<evidence type="ECO:0000259" key="2">
    <source>
        <dbReference type="Pfam" id="PF08605"/>
    </source>
</evidence>
<dbReference type="Pfam" id="PF08605">
    <property type="entry name" value="Rad9_Rad53_bind"/>
    <property type="match status" value="1"/>
</dbReference>
<organism evidence="3 4">
    <name type="scientific">Pichia membranifaciens NRRL Y-2026</name>
    <dbReference type="NCBI Taxonomy" id="763406"/>
    <lineage>
        <taxon>Eukaryota</taxon>
        <taxon>Fungi</taxon>
        <taxon>Dikarya</taxon>
        <taxon>Ascomycota</taxon>
        <taxon>Saccharomycotina</taxon>
        <taxon>Pichiomycetes</taxon>
        <taxon>Pichiales</taxon>
        <taxon>Pichiaceae</taxon>
        <taxon>Pichia</taxon>
    </lineage>
</organism>
<feature type="compositionally biased region" description="Polar residues" evidence="1">
    <location>
        <begin position="110"/>
        <end position="120"/>
    </location>
</feature>
<feature type="region of interest" description="Disordered" evidence="1">
    <location>
        <begin position="441"/>
        <end position="471"/>
    </location>
</feature>
<dbReference type="Gene3D" id="3.40.50.10190">
    <property type="entry name" value="BRCT domain"/>
    <property type="match status" value="1"/>
</dbReference>
<feature type="compositionally biased region" description="Basic and acidic residues" evidence="1">
    <location>
        <begin position="76"/>
        <end position="94"/>
    </location>
</feature>
<dbReference type="EMBL" id="KV454007">
    <property type="protein sequence ID" value="ODQ44293.1"/>
    <property type="molecule type" value="Genomic_DNA"/>
</dbReference>
<feature type="domain" description="Rad9-like Rad53-binding" evidence="2">
    <location>
        <begin position="682"/>
        <end position="795"/>
    </location>
</feature>
<dbReference type="InterPro" id="IPR013914">
    <property type="entry name" value="Rad9_Rad53-bd_dom_fun"/>
</dbReference>
<dbReference type="OrthoDB" id="3997833at2759"/>
<accession>A0A1E3NG21</accession>
<feature type="compositionally biased region" description="Low complexity" evidence="1">
    <location>
        <begin position="532"/>
        <end position="551"/>
    </location>
</feature>
<feature type="region of interest" description="Disordered" evidence="1">
    <location>
        <begin position="199"/>
        <end position="218"/>
    </location>
</feature>
<sequence>MGPIPLLDDTLTRKLPSMTFEKYIKKTNEGHANPVSESTSNSHHDLENEFGAAFELNLNGGSPALSKFQNPFEETPNEKDNNKNDIRLSMKSDVENSAIFKTPSKKETSTGKSTPAGSNRSKFLNFLQATSTNAAEEFRALKHKQLQDDGYGYDNFDNSNVGLVIDIRRNEDETGEETSMDDSSIRLNLIPTTSRYNRREAAEDTVDPTQADGNVHEEVNRLIRDQISKRSFEDEDKEYLIKDLNNSQKYKYSSSDVMDKEMSSEKTSNELQIHTSPSGREDHQNMFKDNDEAILKDTLDVTGSSPKNFDEGSSKTTQTFSNTTPVFVEETAMGGEKFVIQDECHDKYCNSQFTERAPESFELLSHSNNDKRMMLKETQVIDNFSQSIVIEEDEEEEEDEEAVSSAVGEYTGLMRKKANEDDEDGERIKTGRNILNTFKIDEESPSLSQSQPRYRRPSNPASSVSQGPEADHIQIQGSQANSSFGIPDTQVLSLPETFKIETDTNFNPGVEAVLSHISSPVDIELNIVHPMSENGSENENGNGNANGNGNETTDPEIPNTSAVSISKICLDIKDDAARDRNQEPSKATSTPIIENKRPLIVQVKDASTERQDENMSQTATSTSRSNIMERLSNVLKEDNQDESELVQRQLFRAERKRKENTYDIVDVLDCCCVFIMDSSSRIPGRITKMVQSDDVILVNVKVKDGEVIVDHSKIYAPICFSVGDPVKYSMDKRHNYVVTGLKKTHRSYEDMNEEDTYGRVETIDGFDKILIRKNSKTTKEVFEEIEVALEELYLTAPISRNYRYKLFNDPDDFQKYIDYQISRFAMLDSKKGNCLNGTGADDTLINLLPVSRNRSFMKSRNQGFFSNCLFVVTGIHSVRNGSRGDSKLNTPRHQRDKSDIQQLVEFIRLQGGTVLQDSGFEEVIKFKIREKTKGKKGNGGGIGGSGNALNISPRKAKKSGSDVNGTDARKAEREFRNFQCLENHDGCYVIDFRSRNSMYVDEEVGRFEFACVLSTRHVRTLKYLQCLCLKWPIIHTEFVKNCMKSEGFLRNWGNEWTKYLLISGESMFLNSSIGLDIFEFYGNWKQGHRLCDQVHLNRLFSGSDVVIVAEEYAAFERRLACEAGSSCGRKRRKTAAGDTDAAADRPGISDIRSEPGSLSDEETAPRRLVDGPASEETLLWIFRQLGFDRAVIPKQGWSVHHLLDLNHASSSTPGGSGARRFRQQGVRGDEAATAPDTHRKYVYVKYGNDIDRFRSALAAVDTSACVCTVNWEWVVQRIICNDLWFPA</sequence>
<evidence type="ECO:0000313" key="3">
    <source>
        <dbReference type="EMBL" id="ODQ44293.1"/>
    </source>
</evidence>
<dbReference type="SUPFAM" id="SSF52113">
    <property type="entry name" value="BRCT domain"/>
    <property type="match status" value="1"/>
</dbReference>
<feature type="compositionally biased region" description="Gly residues" evidence="1">
    <location>
        <begin position="937"/>
        <end position="946"/>
    </location>
</feature>